<keyword evidence="8 9" id="KW-0137">Centromere</keyword>
<evidence type="ECO:0000256" key="2">
    <source>
        <dbReference type="ARBA" id="ARBA00022454"/>
    </source>
</evidence>
<dbReference type="GO" id="GO:0051301">
    <property type="term" value="P:cell division"/>
    <property type="evidence" value="ECO:0007669"/>
    <property type="project" value="UniProtKB-UniRule"/>
</dbReference>
<feature type="coiled-coil region" evidence="10">
    <location>
        <begin position="74"/>
        <end position="157"/>
    </location>
</feature>
<keyword evidence="7 9" id="KW-0131">Cell cycle</keyword>
<organism evidence="13">
    <name type="scientific">Phaffia rhodozyma</name>
    <name type="common">Yeast</name>
    <name type="synonym">Xanthophyllomyces dendrorhous</name>
    <dbReference type="NCBI Taxonomy" id="264483"/>
    <lineage>
        <taxon>Eukaryota</taxon>
        <taxon>Fungi</taxon>
        <taxon>Dikarya</taxon>
        <taxon>Basidiomycota</taxon>
        <taxon>Agaricomycotina</taxon>
        <taxon>Tremellomycetes</taxon>
        <taxon>Cystofilobasidiales</taxon>
        <taxon>Mrakiaceae</taxon>
        <taxon>Phaffia</taxon>
    </lineage>
</organism>
<dbReference type="InterPro" id="IPR013255">
    <property type="entry name" value="Spc25_C"/>
</dbReference>
<name>A0A0F7ST96_PHARH</name>
<protein>
    <recommendedName>
        <fullName evidence="9">Kinetochore protein SPC25</fullName>
    </recommendedName>
</protein>
<keyword evidence="4 9" id="KW-0498">Mitosis</keyword>
<dbReference type="AlphaFoldDB" id="A0A0F7ST96"/>
<keyword evidence="3 9" id="KW-0132">Cell division</keyword>
<keyword evidence="2 9" id="KW-0158">Chromosome</keyword>
<evidence type="ECO:0000256" key="5">
    <source>
        <dbReference type="ARBA" id="ARBA00022838"/>
    </source>
</evidence>
<dbReference type="EMBL" id="LN483157">
    <property type="protein sequence ID" value="CED83790.1"/>
    <property type="molecule type" value="Genomic_DNA"/>
</dbReference>
<evidence type="ECO:0000256" key="11">
    <source>
        <dbReference type="SAM" id="MobiDB-lite"/>
    </source>
</evidence>
<evidence type="ECO:0000256" key="7">
    <source>
        <dbReference type="ARBA" id="ARBA00023306"/>
    </source>
</evidence>
<evidence type="ECO:0000256" key="1">
    <source>
        <dbReference type="ARBA" id="ARBA00006379"/>
    </source>
</evidence>
<keyword evidence="9" id="KW-0539">Nucleus</keyword>
<comment type="function">
    <text evidence="9">Acts as a component of the essential kinetochore-associated NDC80 complex, which is required for chromosome segregation and spindle checkpoint activity.</text>
</comment>
<reference evidence="13" key="1">
    <citation type="submission" date="2014-08" db="EMBL/GenBank/DDBJ databases">
        <authorList>
            <person name="Sharma Rahul"/>
            <person name="Thines Marco"/>
        </authorList>
    </citation>
    <scope>NUCLEOTIDE SEQUENCE</scope>
</reference>
<feature type="compositionally biased region" description="Low complexity" evidence="11">
    <location>
        <begin position="11"/>
        <end position="26"/>
    </location>
</feature>
<evidence type="ECO:0000256" key="3">
    <source>
        <dbReference type="ARBA" id="ARBA00022618"/>
    </source>
</evidence>
<accession>A0A0F7ST96</accession>
<feature type="region of interest" description="Disordered" evidence="11">
    <location>
        <begin position="1"/>
        <end position="37"/>
    </location>
</feature>
<sequence length="263" mass="29602">MALSSSLAYHPSSAALAGPSSLASGSRPPHPNLADPTLTQIPTNFPPFQQQSTQFLAALDAFVLRGKEEIIFRKETRERLVKEAEEQKRRMEEGIDEASRGEGKLLEILEKEASDVAEVQTTISDLKLNLSTLESQERAQTAELKEWTVKVEQLRAEKTLRLSKEAEIRASISRDLRTLENALGFKVEGVDTDKLLIRFTNLSPDDPSKVFSLLIDLSSRLYKVSSISPPLPSLPYILETLNQDRDFHQFLRRIRKAFQIEAN</sequence>
<evidence type="ECO:0000256" key="10">
    <source>
        <dbReference type="SAM" id="Coils"/>
    </source>
</evidence>
<dbReference type="PANTHER" id="PTHR14281:SF0">
    <property type="entry name" value="KINETOCHORE PROTEIN SPC25"/>
    <property type="match status" value="1"/>
</dbReference>
<dbReference type="Pfam" id="PF08234">
    <property type="entry name" value="Spindle_Spc25"/>
    <property type="match status" value="1"/>
</dbReference>
<evidence type="ECO:0000256" key="4">
    <source>
        <dbReference type="ARBA" id="ARBA00022776"/>
    </source>
</evidence>
<dbReference type="CDD" id="cd23784">
    <property type="entry name" value="RWD_Spc25"/>
    <property type="match status" value="1"/>
</dbReference>
<evidence type="ECO:0000256" key="8">
    <source>
        <dbReference type="ARBA" id="ARBA00023328"/>
    </source>
</evidence>
<dbReference type="GO" id="GO:0031262">
    <property type="term" value="C:Ndc80 complex"/>
    <property type="evidence" value="ECO:0007669"/>
    <property type="project" value="InterPro"/>
</dbReference>
<comment type="subcellular location">
    <subcellularLocation>
        <location evidence="9">Nucleus</location>
    </subcellularLocation>
    <subcellularLocation>
        <location evidence="9">Chromosome</location>
        <location evidence="9">Centromere</location>
        <location evidence="9">Kinetochore</location>
    </subcellularLocation>
</comment>
<comment type="similarity">
    <text evidence="1 9">Belongs to the SPC25 family.</text>
</comment>
<dbReference type="PANTHER" id="PTHR14281">
    <property type="entry name" value="KINETOCHORE PROTEIN SPC25-RELATED"/>
    <property type="match status" value="1"/>
</dbReference>
<feature type="domain" description="Chromosome segregation protein Spc25 C-terminal" evidence="12">
    <location>
        <begin position="190"/>
        <end position="259"/>
    </location>
</feature>
<keyword evidence="6 10" id="KW-0175">Coiled coil</keyword>
<dbReference type="GO" id="GO:0005634">
    <property type="term" value="C:nucleus"/>
    <property type="evidence" value="ECO:0007669"/>
    <property type="project" value="UniProtKB-SubCell"/>
</dbReference>
<evidence type="ECO:0000256" key="6">
    <source>
        <dbReference type="ARBA" id="ARBA00023054"/>
    </source>
</evidence>
<comment type="subunit">
    <text evidence="9">Component of the NDC80 complex.</text>
</comment>
<dbReference type="Gene3D" id="3.30.457.50">
    <property type="entry name" value="Chromosome segregation protein Spc25"/>
    <property type="match status" value="1"/>
</dbReference>
<keyword evidence="5 9" id="KW-0995">Kinetochore</keyword>
<evidence type="ECO:0000256" key="9">
    <source>
        <dbReference type="RuleBase" id="RU367150"/>
    </source>
</evidence>
<dbReference type="GO" id="GO:0007059">
    <property type="term" value="P:chromosome segregation"/>
    <property type="evidence" value="ECO:0007669"/>
    <property type="project" value="InterPro"/>
</dbReference>
<dbReference type="InterPro" id="IPR045143">
    <property type="entry name" value="Spc25"/>
</dbReference>
<evidence type="ECO:0000259" key="12">
    <source>
        <dbReference type="Pfam" id="PF08234"/>
    </source>
</evidence>
<proteinExistence type="inferred from homology"/>
<evidence type="ECO:0000313" key="13">
    <source>
        <dbReference type="EMBL" id="CED83790.1"/>
    </source>
</evidence>